<evidence type="ECO:0000313" key="3">
    <source>
        <dbReference type="EMBL" id="MDQ0512161.1"/>
    </source>
</evidence>
<name>A0ABU0LTZ4_9HYPH</name>
<accession>A0ABU0LTZ4</accession>
<proteinExistence type="predicted"/>
<feature type="transmembrane region" description="Helical" evidence="2">
    <location>
        <begin position="838"/>
        <end position="856"/>
    </location>
</feature>
<gene>
    <name evidence="3" type="ORF">QOZ99_003063</name>
</gene>
<organism evidence="3 4">
    <name type="scientific">Ancylobacter amanitiformis</name>
    <dbReference type="NCBI Taxonomy" id="217069"/>
    <lineage>
        <taxon>Bacteria</taxon>
        <taxon>Pseudomonadati</taxon>
        <taxon>Pseudomonadota</taxon>
        <taxon>Alphaproteobacteria</taxon>
        <taxon>Hyphomicrobiales</taxon>
        <taxon>Xanthobacteraceae</taxon>
        <taxon>Ancylobacter</taxon>
    </lineage>
</organism>
<keyword evidence="2" id="KW-1133">Transmembrane helix</keyword>
<protein>
    <submittedName>
        <fullName evidence="3">Uncharacterized protein</fullName>
    </submittedName>
</protein>
<evidence type="ECO:0000256" key="1">
    <source>
        <dbReference type="SAM" id="MobiDB-lite"/>
    </source>
</evidence>
<dbReference type="Proteomes" id="UP001235094">
    <property type="component" value="Unassembled WGS sequence"/>
</dbReference>
<feature type="transmembrane region" description="Helical" evidence="2">
    <location>
        <begin position="868"/>
        <end position="889"/>
    </location>
</feature>
<feature type="region of interest" description="Disordered" evidence="1">
    <location>
        <begin position="896"/>
        <end position="962"/>
    </location>
</feature>
<keyword evidence="2" id="KW-0812">Transmembrane</keyword>
<keyword evidence="4" id="KW-1185">Reference proteome</keyword>
<dbReference type="EMBL" id="JAUSVR010000010">
    <property type="protein sequence ID" value="MDQ0512161.1"/>
    <property type="molecule type" value="Genomic_DNA"/>
</dbReference>
<dbReference type="RefSeq" id="WP_306890842.1">
    <property type="nucleotide sequence ID" value="NZ_JAUSVR010000010.1"/>
</dbReference>
<feature type="compositionally biased region" description="Basic and acidic residues" evidence="1">
    <location>
        <begin position="952"/>
        <end position="962"/>
    </location>
</feature>
<comment type="caution">
    <text evidence="3">The sequence shown here is derived from an EMBL/GenBank/DDBJ whole genome shotgun (WGS) entry which is preliminary data.</text>
</comment>
<reference evidence="3 4" key="1">
    <citation type="submission" date="2023-07" db="EMBL/GenBank/DDBJ databases">
        <title>Genomic Encyclopedia of Type Strains, Phase IV (KMG-IV): sequencing the most valuable type-strain genomes for metagenomic binning, comparative biology and taxonomic classification.</title>
        <authorList>
            <person name="Goeker M."/>
        </authorList>
    </citation>
    <scope>NUCLEOTIDE SEQUENCE [LARGE SCALE GENOMIC DNA]</scope>
    <source>
        <strain evidence="3 4">DSM 15561</strain>
    </source>
</reference>
<evidence type="ECO:0000256" key="2">
    <source>
        <dbReference type="SAM" id="Phobius"/>
    </source>
</evidence>
<evidence type="ECO:0000313" key="4">
    <source>
        <dbReference type="Proteomes" id="UP001235094"/>
    </source>
</evidence>
<sequence>MATDMATDMTQADETTYRFVPEARRLDDLFTRYEEERRRAGLATALERVSPAQRIDAVTAIFGLNGARGWHRQPGEDSADLWLRYLSPVLAETRQSAAALEIAAREDLPGVFEPPIEPAGRPPPLPDLLVEDPWWREEHEEPPPPSTRELLVERLKNALRRPAIRGALAVGLATLLVGLYLALTPSGDPATDGTGTPIRVATARPSPMVTPDRANAATNDPFGDEYRRALGVALTAQQQAEALTPRQLAAIYAGESDSIGEPAMFLSAMRRRWPLPPDAAIPLDPGGALALQHFAWAFVATEQGAATPLNRPALDRATPDDTFLARWLEGVAAGRSPARSGAAGLMDSTTPTTAWPGWLAGLAFLPALAALAWSAASFLPALIAALTNPQARRVGVEANLPAGALALTAPPPARRLARQISWQEPGIARRIHADRSVRATVRAGGFPTIVPRRAPRSAHYVFLVPRLHPADHERDRVSRFIEAIARGGVSLDVYDYDRDPRTLIPRTVNGDPRGGVLDLRALRERHAEARLVLVTDGAELVDYFTQRPHAFIAEELALWPRRMLLTPLPLSEWGEREFRLAQALDAIVGRATPEGFHDLALGFGERAARPPQTRAGGDRGEDDLLTRLVDWLEASDQLLAGDAIPARPSVLRYDDPVLTSDAEPPAGEQAALIDDLRRWLGPYGFHWLAATAAYPQLRFAITLYLGLRITIGLGPLAVPLYDERRLAQLSLLPWFRNGHMPHWLRRALFAALTPASRQRIRDAVDTMLNGAPLPTGAPVPAGSHLPIWRPEAGGLDIPHDAVMADLWLAERSDIVPMLRGGAFSRIFRDHLREVATRRLAVIGLTLAWCLGAFWLWPAALSAPHPPGAWFPLLAYGTATGLCGGLLAIIRHHRAAPEETNRAEGTEPVPDTASATTVAPEEREGGTTPGDAPAPPSPFEILSSEEPASSSSRSDETETERRK</sequence>
<feature type="transmembrane region" description="Helical" evidence="2">
    <location>
        <begin position="163"/>
        <end position="183"/>
    </location>
</feature>
<keyword evidence="2" id="KW-0472">Membrane</keyword>